<comment type="caution">
    <text evidence="1">The sequence shown here is derived from an EMBL/GenBank/DDBJ whole genome shotgun (WGS) entry which is preliminary data.</text>
</comment>
<dbReference type="AlphaFoldDB" id="A0ABD5UJA6"/>
<keyword evidence="2" id="KW-1185">Reference proteome</keyword>
<evidence type="ECO:0000313" key="1">
    <source>
        <dbReference type="EMBL" id="MFC6887914.1"/>
    </source>
</evidence>
<accession>A0ABD5UJA6</accession>
<dbReference type="Proteomes" id="UP001596333">
    <property type="component" value="Unassembled WGS sequence"/>
</dbReference>
<sequence length="335" mass="38827">MSVPNDKLRAALGMLKLRELRDLGYERDIDISSNRKDDWVDEFLRLDWSKEQFSELIDWIVVLEQEEKSRGKYLVDIVGIESLVDDDPVEEIREKFSEMEVEFSENGSEVVSEGFEIEDNSSVELGGTYWSKTDDYILDPLGELRETSRIYGTGFGVDPDKEQFYISASLPAKAEGLLNIVERTGLSLSPVGYQDLANDEANRKMERFVEDFEIKLQENDSQERFGDFVSILQIKQVKIEVDEQSIKRIDFNGRRNIFDHPDVRMFVEDRDGRVSQIEGTMKYNGQDFFFKTGYTPKFGTYTIEKKGQRSGNLAIVEEAENFLEELYQDHFAHMD</sequence>
<protein>
    <submittedName>
        <fullName evidence="1">Uncharacterized protein</fullName>
    </submittedName>
</protein>
<name>A0ABD5UJA6_9EURY</name>
<reference evidence="1 2" key="1">
    <citation type="journal article" date="2019" name="Int. J. Syst. Evol. Microbiol.">
        <title>The Global Catalogue of Microorganisms (GCM) 10K type strain sequencing project: providing services to taxonomists for standard genome sequencing and annotation.</title>
        <authorList>
            <consortium name="The Broad Institute Genomics Platform"/>
            <consortium name="The Broad Institute Genome Sequencing Center for Infectious Disease"/>
            <person name="Wu L."/>
            <person name="Ma J."/>
        </authorList>
    </citation>
    <scope>NUCLEOTIDE SEQUENCE [LARGE SCALE GENOMIC DNA]</scope>
    <source>
        <strain evidence="1 2">Y73</strain>
    </source>
</reference>
<gene>
    <name evidence="1" type="ORF">ACFQEY_02425</name>
</gene>
<organism evidence="1 2">
    <name type="scientific">Halorubrum trueperi</name>
    <dbReference type="NCBI Taxonomy" id="2004704"/>
    <lineage>
        <taxon>Archaea</taxon>
        <taxon>Methanobacteriati</taxon>
        <taxon>Methanobacteriota</taxon>
        <taxon>Stenosarchaea group</taxon>
        <taxon>Halobacteria</taxon>
        <taxon>Halobacteriales</taxon>
        <taxon>Haloferacaceae</taxon>
        <taxon>Halorubrum</taxon>
    </lineage>
</organism>
<evidence type="ECO:0000313" key="2">
    <source>
        <dbReference type="Proteomes" id="UP001596333"/>
    </source>
</evidence>
<dbReference type="RefSeq" id="WP_379764442.1">
    <property type="nucleotide sequence ID" value="NZ_JBHSXI010000001.1"/>
</dbReference>
<proteinExistence type="predicted"/>
<dbReference type="EMBL" id="JBHSXI010000001">
    <property type="protein sequence ID" value="MFC6887914.1"/>
    <property type="molecule type" value="Genomic_DNA"/>
</dbReference>